<dbReference type="Pfam" id="PF11804">
    <property type="entry name" value="DUF3325"/>
    <property type="match status" value="1"/>
</dbReference>
<evidence type="ECO:0000256" key="1">
    <source>
        <dbReference type="SAM" id="Phobius"/>
    </source>
</evidence>
<name>A0A518RJA3_9SPHN</name>
<proteinExistence type="predicted"/>
<keyword evidence="3" id="KW-1185">Reference proteome</keyword>
<dbReference type="RefSeq" id="WP_145849012.1">
    <property type="nucleotide sequence ID" value="NZ_CP042239.1"/>
</dbReference>
<gene>
    <name evidence="2" type="ORF">FPZ54_17015</name>
</gene>
<protein>
    <submittedName>
        <fullName evidence="2">DUF3325 domain-containing protein</fullName>
    </submittedName>
</protein>
<dbReference type="OrthoDB" id="7583164at2"/>
<evidence type="ECO:0000313" key="3">
    <source>
        <dbReference type="Proteomes" id="UP000318055"/>
    </source>
</evidence>
<dbReference type="Proteomes" id="UP000318055">
    <property type="component" value="Chromosome"/>
</dbReference>
<dbReference type="InterPro" id="IPR021762">
    <property type="entry name" value="DUF3325"/>
</dbReference>
<accession>A0A518RJA3</accession>
<keyword evidence="1" id="KW-0472">Membrane</keyword>
<evidence type="ECO:0000313" key="2">
    <source>
        <dbReference type="EMBL" id="QDX27537.1"/>
    </source>
</evidence>
<dbReference type="KEGG" id="ssua:FPZ54_17015"/>
<keyword evidence="1" id="KW-1133">Transmembrane helix</keyword>
<reference evidence="2 3" key="1">
    <citation type="submission" date="2019-07" db="EMBL/GenBank/DDBJ databases">
        <title>Sphingomonas alkalisoli sp. nov., isolated from rhizosphere soil of Suaedae salsa.</title>
        <authorList>
            <person name="Zhang H."/>
            <person name="Xu L."/>
            <person name="Zhang J.-X."/>
            <person name="Sun J.-Q."/>
        </authorList>
    </citation>
    <scope>NUCLEOTIDE SEQUENCE [LARGE SCALE GENOMIC DNA]</scope>
    <source>
        <strain evidence="2 3">XS-10</strain>
    </source>
</reference>
<keyword evidence="1" id="KW-0812">Transmembrane</keyword>
<organism evidence="2 3">
    <name type="scientific">Sphingomonas suaedae</name>
    <dbReference type="NCBI Taxonomy" id="2599297"/>
    <lineage>
        <taxon>Bacteria</taxon>
        <taxon>Pseudomonadati</taxon>
        <taxon>Pseudomonadota</taxon>
        <taxon>Alphaproteobacteria</taxon>
        <taxon>Sphingomonadales</taxon>
        <taxon>Sphingomonadaceae</taxon>
        <taxon>Sphingomonas</taxon>
    </lineage>
</organism>
<dbReference type="EMBL" id="CP042239">
    <property type="protein sequence ID" value="QDX27537.1"/>
    <property type="molecule type" value="Genomic_DNA"/>
</dbReference>
<dbReference type="AlphaFoldDB" id="A0A518RJA3"/>
<sequence>MTALSLLLAVLAFALFGLATPDHHRKRIGRALVPAIARRMRIAAWGALIFSFPPAILAQGWVFGPILWVGLLMLGAGSVFLILNLAPARDGANRRRAG</sequence>
<feature type="transmembrane region" description="Helical" evidence="1">
    <location>
        <begin position="66"/>
        <end position="86"/>
    </location>
</feature>